<feature type="domain" description="C2H2-type" evidence="9">
    <location>
        <begin position="469"/>
        <end position="496"/>
    </location>
</feature>
<dbReference type="FunFam" id="3.30.160.60:FF:000446">
    <property type="entry name" value="Zinc finger protein"/>
    <property type="match status" value="1"/>
</dbReference>
<dbReference type="SMART" id="SM00355">
    <property type="entry name" value="ZnF_C2H2"/>
    <property type="match status" value="8"/>
</dbReference>
<evidence type="ECO:0000256" key="5">
    <source>
        <dbReference type="ARBA" id="ARBA00022833"/>
    </source>
</evidence>
<dbReference type="GO" id="GO:0042594">
    <property type="term" value="P:response to starvation"/>
    <property type="evidence" value="ECO:0007669"/>
    <property type="project" value="EnsemblMetazoa"/>
</dbReference>
<protein>
    <submittedName>
        <fullName evidence="10">Uncharacterized protein, isoform C</fullName>
    </submittedName>
</protein>
<dbReference type="GO" id="GO:0045316">
    <property type="term" value="P:negative regulation of compound eye photoreceptor development"/>
    <property type="evidence" value="ECO:0007669"/>
    <property type="project" value="EnsemblMetazoa"/>
</dbReference>
<feature type="domain" description="C2H2-type" evidence="9">
    <location>
        <begin position="441"/>
        <end position="468"/>
    </location>
</feature>
<dbReference type="FunFam" id="3.30.160.60:FF:001855">
    <property type="entry name" value="Uncharacterized protein, isoform B"/>
    <property type="match status" value="1"/>
</dbReference>
<reference evidence="10 11" key="2">
    <citation type="journal article" date="2008" name="Bioinformatics">
        <title>Assembly reconciliation.</title>
        <authorList>
            <person name="Zimin A.V."/>
            <person name="Smith D.R."/>
            <person name="Sutton G."/>
            <person name="Yorke J.A."/>
        </authorList>
    </citation>
    <scope>NUCLEOTIDE SEQUENCE [LARGE SCALE GENOMIC DNA]</scope>
    <source>
        <strain evidence="10 11">TSC#14021-0224.01</strain>
    </source>
</reference>
<gene>
    <name evidence="10" type="primary">Dere\GG10387</name>
    <name evidence="10" type="synonym">dere_GLEANR_10316</name>
    <name evidence="10" type="synonym">GG10387</name>
    <name evidence="10" type="ORF">Dere_GG10387</name>
</gene>
<accession>A0A0Q5WB25</accession>
<dbReference type="Gene3D" id="3.30.160.60">
    <property type="entry name" value="Classic Zinc Finger"/>
    <property type="match status" value="6"/>
</dbReference>
<comment type="subcellular location">
    <subcellularLocation>
        <location evidence="1">Nucleus</location>
    </subcellularLocation>
</comment>
<evidence type="ECO:0000256" key="6">
    <source>
        <dbReference type="ARBA" id="ARBA00023242"/>
    </source>
</evidence>
<dbReference type="PANTHER" id="PTHR23226">
    <property type="entry name" value="ZINC FINGER AND SCAN DOMAIN-CONTAINING"/>
    <property type="match status" value="1"/>
</dbReference>
<keyword evidence="5" id="KW-0862">Zinc</keyword>
<keyword evidence="11" id="KW-1185">Reference proteome</keyword>
<dbReference type="FunFam" id="3.30.160.60:FF:000072">
    <property type="entry name" value="zinc finger protein 143 isoform X1"/>
    <property type="match status" value="1"/>
</dbReference>
<evidence type="ECO:0000256" key="3">
    <source>
        <dbReference type="ARBA" id="ARBA00022737"/>
    </source>
</evidence>
<evidence type="ECO:0000259" key="9">
    <source>
        <dbReference type="PROSITE" id="PS50157"/>
    </source>
</evidence>
<dbReference type="EMBL" id="CH954177">
    <property type="protein sequence ID" value="KQS70605.1"/>
    <property type="molecule type" value="Genomic_DNA"/>
</dbReference>
<dbReference type="GO" id="GO:0007552">
    <property type="term" value="P:metamorphosis"/>
    <property type="evidence" value="ECO:0007669"/>
    <property type="project" value="EnsemblMetazoa"/>
</dbReference>
<dbReference type="SUPFAM" id="SSF57667">
    <property type="entry name" value="beta-beta-alpha zinc fingers"/>
    <property type="match status" value="5"/>
</dbReference>
<dbReference type="GO" id="GO:0000978">
    <property type="term" value="F:RNA polymerase II cis-regulatory region sequence-specific DNA binding"/>
    <property type="evidence" value="ECO:0007669"/>
    <property type="project" value="TreeGrafter"/>
</dbReference>
<dbReference type="FunFam" id="3.30.160.60:FF:001399">
    <property type="entry name" value="Zinc finger protein"/>
    <property type="match status" value="1"/>
</dbReference>
<feature type="domain" description="C2H2-type" evidence="9">
    <location>
        <begin position="222"/>
        <end position="249"/>
    </location>
</feature>
<feature type="compositionally biased region" description="Low complexity" evidence="8">
    <location>
        <begin position="502"/>
        <end position="520"/>
    </location>
</feature>
<feature type="compositionally biased region" description="Low complexity" evidence="8">
    <location>
        <begin position="837"/>
        <end position="850"/>
    </location>
</feature>
<dbReference type="PROSITE" id="PS00028">
    <property type="entry name" value="ZINC_FINGER_C2H2_1"/>
    <property type="match status" value="8"/>
</dbReference>
<dbReference type="FunFam" id="3.30.160.60:FF:000624">
    <property type="entry name" value="zinc finger protein 697"/>
    <property type="match status" value="1"/>
</dbReference>
<feature type="domain" description="C2H2-type" evidence="9">
    <location>
        <begin position="383"/>
        <end position="410"/>
    </location>
</feature>
<feature type="domain" description="C2H2-type" evidence="9">
    <location>
        <begin position="327"/>
        <end position="354"/>
    </location>
</feature>
<organism evidence="10 11">
    <name type="scientific">Drosophila erecta</name>
    <name type="common">Fruit fly</name>
    <dbReference type="NCBI Taxonomy" id="7220"/>
    <lineage>
        <taxon>Eukaryota</taxon>
        <taxon>Metazoa</taxon>
        <taxon>Ecdysozoa</taxon>
        <taxon>Arthropoda</taxon>
        <taxon>Hexapoda</taxon>
        <taxon>Insecta</taxon>
        <taxon>Pterygota</taxon>
        <taxon>Neoptera</taxon>
        <taxon>Endopterygota</taxon>
        <taxon>Diptera</taxon>
        <taxon>Brachycera</taxon>
        <taxon>Muscomorpha</taxon>
        <taxon>Ephydroidea</taxon>
        <taxon>Drosophilidae</taxon>
        <taxon>Drosophila</taxon>
        <taxon>Sophophora</taxon>
    </lineage>
</organism>
<evidence type="ECO:0000256" key="8">
    <source>
        <dbReference type="SAM" id="MobiDB-lite"/>
    </source>
</evidence>
<feature type="domain" description="C2H2-type" evidence="9">
    <location>
        <begin position="355"/>
        <end position="382"/>
    </location>
</feature>
<dbReference type="OrthoDB" id="6591996at2759"/>
<dbReference type="GO" id="GO:0010977">
    <property type="term" value="P:negative regulation of neuron projection development"/>
    <property type="evidence" value="ECO:0007669"/>
    <property type="project" value="EnsemblMetazoa"/>
</dbReference>
<dbReference type="GO" id="GO:0005829">
    <property type="term" value="C:cytosol"/>
    <property type="evidence" value="ECO:0007669"/>
    <property type="project" value="EnsemblMetazoa"/>
</dbReference>
<dbReference type="GO" id="GO:0035075">
    <property type="term" value="P:response to ecdysone"/>
    <property type="evidence" value="ECO:0007669"/>
    <property type="project" value="EnsemblMetazoa"/>
</dbReference>
<keyword evidence="4 7" id="KW-0863">Zinc-finger</keyword>
<dbReference type="GO" id="GO:0008270">
    <property type="term" value="F:zinc ion binding"/>
    <property type="evidence" value="ECO:0007669"/>
    <property type="project" value="UniProtKB-KW"/>
</dbReference>
<dbReference type="SMR" id="A0A0Q5WB25"/>
<feature type="compositionally biased region" description="Low complexity" evidence="8">
    <location>
        <begin position="561"/>
        <end position="588"/>
    </location>
</feature>
<reference evidence="10 11" key="1">
    <citation type="journal article" date="2007" name="Nature">
        <title>Evolution of genes and genomes on the Drosophila phylogeny.</title>
        <authorList>
            <consortium name="Drosophila 12 Genomes Consortium"/>
            <person name="Clark A.G."/>
            <person name="Eisen M.B."/>
            <person name="Smith D.R."/>
            <person name="Bergman C.M."/>
            <person name="Oliver B."/>
            <person name="Markow T.A."/>
            <person name="Kaufman T.C."/>
            <person name="Kellis M."/>
            <person name="Gelbart W."/>
            <person name="Iyer V.N."/>
            <person name="Pollard D.A."/>
            <person name="Sackton T.B."/>
            <person name="Larracuente A.M."/>
            <person name="Singh N.D."/>
            <person name="Abad J.P."/>
            <person name="Abt D.N."/>
            <person name="Adryan B."/>
            <person name="Aguade M."/>
            <person name="Akashi H."/>
            <person name="Anderson W.W."/>
            <person name="Aquadro C.F."/>
            <person name="Ardell D.H."/>
            <person name="Arguello R."/>
            <person name="Artieri C.G."/>
            <person name="Barbash D.A."/>
            <person name="Barker D."/>
            <person name="Barsanti P."/>
            <person name="Batterham P."/>
            <person name="Batzoglou S."/>
            <person name="Begun D."/>
            <person name="Bhutkar A."/>
            <person name="Blanco E."/>
            <person name="Bosak S.A."/>
            <person name="Bradley R.K."/>
            <person name="Brand A.D."/>
            <person name="Brent M.R."/>
            <person name="Brooks A.N."/>
            <person name="Brown R.H."/>
            <person name="Butlin R.K."/>
            <person name="Caggese C."/>
            <person name="Calvi B.R."/>
            <person name="Bernardo de Carvalho A."/>
            <person name="Caspi A."/>
            <person name="Castrezana S."/>
            <person name="Celniker S.E."/>
            <person name="Chang J.L."/>
            <person name="Chapple C."/>
            <person name="Chatterji S."/>
            <person name="Chinwalla A."/>
            <person name="Civetta A."/>
            <person name="Clifton S.W."/>
            <person name="Comeron J.M."/>
            <person name="Costello J.C."/>
            <person name="Coyne J.A."/>
            <person name="Daub J."/>
            <person name="David R.G."/>
            <person name="Delcher A.L."/>
            <person name="Delehaunty K."/>
            <person name="Do C.B."/>
            <person name="Ebling H."/>
            <person name="Edwards K."/>
            <person name="Eickbush T."/>
            <person name="Evans J.D."/>
            <person name="Filipski A."/>
            <person name="Findeiss S."/>
            <person name="Freyhult E."/>
            <person name="Fulton L."/>
            <person name="Fulton R."/>
            <person name="Garcia A.C."/>
            <person name="Gardiner A."/>
            <person name="Garfield D.A."/>
            <person name="Garvin B.E."/>
            <person name="Gibson G."/>
            <person name="Gilbert D."/>
            <person name="Gnerre S."/>
            <person name="Godfrey J."/>
            <person name="Good R."/>
            <person name="Gotea V."/>
            <person name="Gravely B."/>
            <person name="Greenberg A.J."/>
            <person name="Griffiths-Jones S."/>
            <person name="Gross S."/>
            <person name="Guigo R."/>
            <person name="Gustafson E.A."/>
            <person name="Haerty W."/>
            <person name="Hahn M.W."/>
            <person name="Halligan D.L."/>
            <person name="Halpern A.L."/>
            <person name="Halter G.M."/>
            <person name="Han M.V."/>
            <person name="Heger A."/>
            <person name="Hillier L."/>
            <person name="Hinrichs A.S."/>
            <person name="Holmes I."/>
            <person name="Hoskins R.A."/>
            <person name="Hubisz M.J."/>
            <person name="Hultmark D."/>
            <person name="Huntley M.A."/>
            <person name="Jaffe D.B."/>
            <person name="Jagadeeshan S."/>
            <person name="Jeck W.R."/>
            <person name="Johnson J."/>
            <person name="Jones C.D."/>
            <person name="Jordan W.C."/>
            <person name="Karpen G.H."/>
            <person name="Kataoka E."/>
            <person name="Keightley P.D."/>
            <person name="Kheradpour P."/>
            <person name="Kirkness E.F."/>
            <person name="Koerich L.B."/>
            <person name="Kristiansen K."/>
            <person name="Kudrna D."/>
            <person name="Kulathinal R.J."/>
            <person name="Kumar S."/>
            <person name="Kwok R."/>
            <person name="Lander E."/>
            <person name="Langley C.H."/>
            <person name="Lapoint R."/>
            <person name="Lazzaro B.P."/>
            <person name="Lee S.J."/>
            <person name="Levesque L."/>
            <person name="Li R."/>
            <person name="Lin C.F."/>
            <person name="Lin M.F."/>
            <person name="Lindblad-Toh K."/>
            <person name="Llopart A."/>
            <person name="Long M."/>
            <person name="Low L."/>
            <person name="Lozovsky E."/>
            <person name="Lu J."/>
            <person name="Luo M."/>
            <person name="Machado C.A."/>
            <person name="Makalowski W."/>
            <person name="Marzo M."/>
            <person name="Matsuda M."/>
            <person name="Matzkin L."/>
            <person name="McAllister B."/>
            <person name="McBride C.S."/>
            <person name="McKernan B."/>
            <person name="McKernan K."/>
            <person name="Mendez-Lago M."/>
            <person name="Minx P."/>
            <person name="Mollenhauer M.U."/>
            <person name="Montooth K."/>
            <person name="Mount S.M."/>
            <person name="Mu X."/>
            <person name="Myers E."/>
            <person name="Negre B."/>
            <person name="Newfeld S."/>
            <person name="Nielsen R."/>
            <person name="Noor M.A."/>
            <person name="O'Grady P."/>
            <person name="Pachter L."/>
            <person name="Papaceit M."/>
            <person name="Parisi M.J."/>
            <person name="Parisi M."/>
            <person name="Parts L."/>
            <person name="Pedersen J.S."/>
            <person name="Pesole G."/>
            <person name="Phillippy A.M."/>
            <person name="Ponting C.P."/>
            <person name="Pop M."/>
            <person name="Porcelli D."/>
            <person name="Powell J.R."/>
            <person name="Prohaska S."/>
            <person name="Pruitt K."/>
            <person name="Puig M."/>
            <person name="Quesneville H."/>
            <person name="Ram K.R."/>
            <person name="Rand D."/>
            <person name="Rasmussen M.D."/>
            <person name="Reed L.K."/>
            <person name="Reenan R."/>
            <person name="Reily A."/>
            <person name="Remington K.A."/>
            <person name="Rieger T.T."/>
            <person name="Ritchie M.G."/>
            <person name="Robin C."/>
            <person name="Rogers Y.H."/>
            <person name="Rohde C."/>
            <person name="Rozas J."/>
            <person name="Rubenfield M.J."/>
            <person name="Ruiz A."/>
            <person name="Russo S."/>
            <person name="Salzberg S.L."/>
            <person name="Sanchez-Gracia A."/>
            <person name="Saranga D.J."/>
            <person name="Sato H."/>
            <person name="Schaeffer S.W."/>
            <person name="Schatz M.C."/>
            <person name="Schlenke T."/>
            <person name="Schwartz R."/>
            <person name="Segarra C."/>
            <person name="Singh R.S."/>
            <person name="Sirot L."/>
            <person name="Sirota M."/>
            <person name="Sisneros N.B."/>
            <person name="Smith C.D."/>
            <person name="Smith T.F."/>
            <person name="Spieth J."/>
            <person name="Stage D.E."/>
            <person name="Stark A."/>
            <person name="Stephan W."/>
            <person name="Strausberg R.L."/>
            <person name="Strempel S."/>
            <person name="Sturgill D."/>
            <person name="Sutton G."/>
            <person name="Sutton G.G."/>
            <person name="Tao W."/>
            <person name="Teichmann S."/>
            <person name="Tobari Y.N."/>
            <person name="Tomimura Y."/>
            <person name="Tsolas J.M."/>
            <person name="Valente V.L."/>
            <person name="Venter E."/>
            <person name="Venter J.C."/>
            <person name="Vicario S."/>
            <person name="Vieira F.G."/>
            <person name="Vilella A.J."/>
            <person name="Villasante A."/>
            <person name="Walenz B."/>
            <person name="Wang J."/>
            <person name="Wasserman M."/>
            <person name="Watts T."/>
            <person name="Wilson D."/>
            <person name="Wilson R.K."/>
            <person name="Wing R.A."/>
            <person name="Wolfner M.F."/>
            <person name="Wong A."/>
            <person name="Wong G.K."/>
            <person name="Wu C.I."/>
            <person name="Wu G."/>
            <person name="Yamamoto D."/>
            <person name="Yang H.P."/>
            <person name="Yang S.P."/>
            <person name="Yorke J.A."/>
            <person name="Yoshida K."/>
            <person name="Zdobnov E."/>
            <person name="Zhang P."/>
            <person name="Zhang Y."/>
            <person name="Zimin A.V."/>
            <person name="Baldwin J."/>
            <person name="Abdouelleil A."/>
            <person name="Abdulkadir J."/>
            <person name="Abebe A."/>
            <person name="Abera B."/>
            <person name="Abreu J."/>
            <person name="Acer S.C."/>
            <person name="Aftuck L."/>
            <person name="Alexander A."/>
            <person name="An P."/>
            <person name="Anderson E."/>
            <person name="Anderson S."/>
            <person name="Arachi H."/>
            <person name="Azer M."/>
            <person name="Bachantsang P."/>
            <person name="Barry A."/>
            <person name="Bayul T."/>
            <person name="Berlin A."/>
            <person name="Bessette D."/>
            <person name="Bloom T."/>
            <person name="Blye J."/>
            <person name="Boguslavskiy L."/>
            <person name="Bonnet C."/>
            <person name="Boukhgalter B."/>
            <person name="Bourzgui I."/>
            <person name="Brown A."/>
            <person name="Cahill P."/>
            <person name="Channer S."/>
            <person name="Cheshatsang Y."/>
            <person name="Chuda L."/>
            <person name="Citroen M."/>
            <person name="Collymore A."/>
            <person name="Cooke P."/>
            <person name="Costello M."/>
            <person name="D'Aco K."/>
            <person name="Daza R."/>
            <person name="De Haan G."/>
            <person name="DeGray S."/>
            <person name="DeMaso C."/>
            <person name="Dhargay N."/>
            <person name="Dooley K."/>
            <person name="Dooley E."/>
            <person name="Doricent M."/>
            <person name="Dorje P."/>
            <person name="Dorjee K."/>
            <person name="Dupes A."/>
            <person name="Elong R."/>
            <person name="Falk J."/>
            <person name="Farina A."/>
            <person name="Faro S."/>
            <person name="Ferguson D."/>
            <person name="Fisher S."/>
            <person name="Foley C.D."/>
            <person name="Franke A."/>
            <person name="Friedrich D."/>
            <person name="Gadbois L."/>
            <person name="Gearin G."/>
            <person name="Gearin C.R."/>
            <person name="Giannoukos G."/>
            <person name="Goode T."/>
            <person name="Graham J."/>
            <person name="Grandbois E."/>
            <person name="Grewal S."/>
            <person name="Gyaltsen K."/>
            <person name="Hafez N."/>
            <person name="Hagos B."/>
            <person name="Hall J."/>
            <person name="Henson C."/>
            <person name="Hollinger A."/>
            <person name="Honan T."/>
            <person name="Huard M.D."/>
            <person name="Hughes L."/>
            <person name="Hurhula B."/>
            <person name="Husby M.E."/>
            <person name="Kamat A."/>
            <person name="Kanga B."/>
            <person name="Kashin S."/>
            <person name="Khazanovich D."/>
            <person name="Kisner P."/>
            <person name="Lance K."/>
            <person name="Lara M."/>
            <person name="Lee W."/>
            <person name="Lennon N."/>
            <person name="Letendre F."/>
            <person name="LeVine R."/>
            <person name="Lipovsky A."/>
            <person name="Liu X."/>
            <person name="Liu J."/>
            <person name="Liu S."/>
            <person name="Lokyitsang T."/>
            <person name="Lokyitsang Y."/>
            <person name="Lubonja R."/>
            <person name="Lui A."/>
            <person name="MacDonald P."/>
            <person name="Magnisalis V."/>
            <person name="Maru K."/>
            <person name="Matthews C."/>
            <person name="McCusker W."/>
            <person name="McDonough S."/>
            <person name="Mehta T."/>
            <person name="Meldrim J."/>
            <person name="Meneus L."/>
            <person name="Mihai O."/>
            <person name="Mihalev A."/>
            <person name="Mihova T."/>
            <person name="Mittelman R."/>
            <person name="Mlenga V."/>
            <person name="Montmayeur A."/>
            <person name="Mulrain L."/>
            <person name="Navidi A."/>
            <person name="Naylor J."/>
            <person name="Negash T."/>
            <person name="Nguyen T."/>
            <person name="Nguyen N."/>
            <person name="Nicol R."/>
            <person name="Norbu C."/>
            <person name="Norbu N."/>
            <person name="Novod N."/>
            <person name="O'Neill B."/>
            <person name="Osman S."/>
            <person name="Markiewicz E."/>
            <person name="Oyono O.L."/>
            <person name="Patti C."/>
            <person name="Phunkhang P."/>
            <person name="Pierre F."/>
            <person name="Priest M."/>
            <person name="Raghuraman S."/>
            <person name="Rege F."/>
            <person name="Reyes R."/>
            <person name="Rise C."/>
            <person name="Rogov P."/>
            <person name="Ross K."/>
            <person name="Ryan E."/>
            <person name="Settipalli S."/>
            <person name="Shea T."/>
            <person name="Sherpa N."/>
            <person name="Shi L."/>
            <person name="Shih D."/>
            <person name="Sparrow T."/>
            <person name="Spaulding J."/>
            <person name="Stalker J."/>
            <person name="Stange-Thomann N."/>
            <person name="Stavropoulos S."/>
            <person name="Stone C."/>
            <person name="Strader C."/>
            <person name="Tesfaye S."/>
            <person name="Thomson T."/>
            <person name="Thoulutsang Y."/>
            <person name="Thoulutsang D."/>
            <person name="Topham K."/>
            <person name="Topping I."/>
            <person name="Tsamla T."/>
            <person name="Vassiliev H."/>
            <person name="Vo A."/>
            <person name="Wangchuk T."/>
            <person name="Wangdi T."/>
            <person name="Weiand M."/>
            <person name="Wilkinson J."/>
            <person name="Wilson A."/>
            <person name="Yadav S."/>
            <person name="Young G."/>
            <person name="Yu Q."/>
            <person name="Zembek L."/>
            <person name="Zhong D."/>
            <person name="Zimmer A."/>
            <person name="Zwirko Z."/>
            <person name="Jaffe D.B."/>
            <person name="Alvarez P."/>
            <person name="Brockman W."/>
            <person name="Butler J."/>
            <person name="Chin C."/>
            <person name="Gnerre S."/>
            <person name="Grabherr M."/>
            <person name="Kleber M."/>
            <person name="Mauceli E."/>
            <person name="MacCallum I."/>
        </authorList>
    </citation>
    <scope>NUCLEOTIDE SEQUENCE [LARGE SCALE GENOMIC DNA]</scope>
    <source>
        <strain evidence="10 11">TSC#14021-0224.01</strain>
    </source>
</reference>
<feature type="region of interest" description="Disordered" evidence="8">
    <location>
        <begin position="784"/>
        <end position="805"/>
    </location>
</feature>
<feature type="region of interest" description="Disordered" evidence="8">
    <location>
        <begin position="819"/>
        <end position="856"/>
    </location>
</feature>
<evidence type="ECO:0000256" key="4">
    <source>
        <dbReference type="ARBA" id="ARBA00022771"/>
    </source>
</evidence>
<feature type="compositionally biased region" description="Low complexity" evidence="8">
    <location>
        <begin position="527"/>
        <end position="537"/>
    </location>
</feature>
<feature type="region of interest" description="Disordered" evidence="8">
    <location>
        <begin position="18"/>
        <end position="43"/>
    </location>
</feature>
<evidence type="ECO:0000313" key="11">
    <source>
        <dbReference type="Proteomes" id="UP000008711"/>
    </source>
</evidence>
<dbReference type="InterPro" id="IPR013087">
    <property type="entry name" value="Znf_C2H2_type"/>
</dbReference>
<dbReference type="GO" id="GO:0005634">
    <property type="term" value="C:nucleus"/>
    <property type="evidence" value="ECO:0007669"/>
    <property type="project" value="UniProtKB-SubCell"/>
</dbReference>
<keyword evidence="3" id="KW-0677">Repeat</keyword>
<evidence type="ECO:0000256" key="2">
    <source>
        <dbReference type="ARBA" id="ARBA00022723"/>
    </source>
</evidence>
<dbReference type="Proteomes" id="UP000008711">
    <property type="component" value="Unassembled WGS sequence"/>
</dbReference>
<evidence type="ECO:0000256" key="7">
    <source>
        <dbReference type="PROSITE-ProRule" id="PRU00042"/>
    </source>
</evidence>
<feature type="domain" description="C2H2-type" evidence="9">
    <location>
        <begin position="411"/>
        <end position="440"/>
    </location>
</feature>
<keyword evidence="2" id="KW-0479">Metal-binding</keyword>
<feature type="compositionally biased region" description="Low complexity" evidence="8">
    <location>
        <begin position="786"/>
        <end position="802"/>
    </location>
</feature>
<feature type="region of interest" description="Disordered" evidence="8">
    <location>
        <begin position="170"/>
        <end position="189"/>
    </location>
</feature>
<dbReference type="GO" id="GO:0000981">
    <property type="term" value="F:DNA-binding transcription factor activity, RNA polymerase II-specific"/>
    <property type="evidence" value="ECO:0007669"/>
    <property type="project" value="TreeGrafter"/>
</dbReference>
<name>A0A0Q5WB25_DROER</name>
<feature type="compositionally biased region" description="Basic and acidic residues" evidence="8">
    <location>
        <begin position="823"/>
        <end position="836"/>
    </location>
</feature>
<dbReference type="PANTHER" id="PTHR23226:SF416">
    <property type="entry name" value="FI01424P"/>
    <property type="match status" value="1"/>
</dbReference>
<feature type="domain" description="C2H2-type" evidence="9">
    <location>
        <begin position="299"/>
        <end position="326"/>
    </location>
</feature>
<feature type="region of interest" description="Disordered" evidence="8">
    <location>
        <begin position="498"/>
        <end position="637"/>
    </location>
</feature>
<dbReference type="AlphaFoldDB" id="A0A0Q5WB25"/>
<sequence length="872" mass="95213">MTDFSMNDILRSFRKMRMNKGSGQGGQHHQYRNHQHQQQPPQNMQHYQHTYPVQQSKDLKKIIKIIKKNLIKEKITHSATTKMVYYSANQLLIKTEQSSQAQFCLQVPPPLTATTTSVGIGAPPSGGQQEHFELLQTPQQRQMQLQLQDQHQQEQQQFVSYQLAIQQHQKQQQQQQHDSITTAAPTAATSTQRIKTEAAGGFPAATAMVTQVRKSSAGKPQFKCDQCGMTFGSKSAHTSHTKSHSKNQDLSLNGAAGAGVAVPVSSAAIELNEAGLPVGIPKSPTIKPLANVAAGADPYQCNVCQKTFAVPARLIRHYRTHTGERPFECEFCHKLFSVKENLQVHRRIHTKERPYKCEVCGRAFEHSGKLHRHMRIHTGERPHKCSVCEKTFIQSGQLVIHMRTHTGEKPYKCPEPGCGKGFTCSKQLKVHSRTHTGEKPYHCDICFRDFGYNHVLKLHRVQHYGSKCYKCTICDETFKNKKEMEAHIKGHANEVPDDEAEAAAAAAAGASTSAGSSAGSPSLQGVSSNSESSNHSPPSSPPATKKPRQARQPRGSKTAAATLSIPTSSPLSPSSLSSTYSPSASSLASPPPTSAHYLPVQMDADALSRDSGVSSAQPAHSTYADEEPTDLSMQQVQGQVPESTVVYYQAPPTLIELQPQAAGLTINPALLEAASMARRHHDNDDQDEDVQAAAMQMMQLRRGHCSLPPAEQEAPSHQPQVPTLHVSDLAANYDDTHEATVLIEHFKRGDLARHGLHKGYAPVPKYESALPHPDIVRRLEAAIGLRSSTESPERSSSPESDSLMMADRNVMTLPLRKRKHYMNKVDDDQVDSEKASGDGASAASGAASVGAGDGPGSKVIRMSSVIQFAKAS</sequence>
<evidence type="ECO:0000313" key="10">
    <source>
        <dbReference type="EMBL" id="KQS70605.1"/>
    </source>
</evidence>
<proteinExistence type="predicted"/>
<dbReference type="Pfam" id="PF00096">
    <property type="entry name" value="zf-C2H2"/>
    <property type="match status" value="6"/>
</dbReference>
<dbReference type="InterPro" id="IPR036236">
    <property type="entry name" value="Znf_C2H2_sf"/>
</dbReference>
<feature type="compositionally biased region" description="Polar residues" evidence="8">
    <location>
        <begin position="611"/>
        <end position="620"/>
    </location>
</feature>
<evidence type="ECO:0000256" key="1">
    <source>
        <dbReference type="ARBA" id="ARBA00004123"/>
    </source>
</evidence>
<keyword evidence="6" id="KW-0539">Nucleus</keyword>
<dbReference type="PROSITE" id="PS50157">
    <property type="entry name" value="ZINC_FINGER_C2H2_2"/>
    <property type="match status" value="8"/>
</dbReference>